<name>A0A6N9VMT7_STRMI</name>
<feature type="non-terminal residue" evidence="2">
    <location>
        <position position="173"/>
    </location>
</feature>
<feature type="region of interest" description="Disordered" evidence="1">
    <location>
        <begin position="122"/>
        <end position="146"/>
    </location>
</feature>
<evidence type="ECO:0000313" key="3">
    <source>
        <dbReference type="Proteomes" id="UP000471648"/>
    </source>
</evidence>
<sequence>PVRARALLARTGAPGEHTTAPGLAPYVHGLLALRSGPAADAHEALLAAAALLGPHDPRRALDALLGAAEAAWEMGDAPGYLTAMGRVDPTPYDRAFASYRAGMRAVLAGRTEAGHALLRQCLDPADPDPADPDPADPDPPDPVSRNAPAALLRAGVAALVLGEVAVACRTGAR</sequence>
<comment type="caution">
    <text evidence="2">The sequence shown here is derived from an EMBL/GenBank/DDBJ whole genome shotgun (WGS) entry which is preliminary data.</text>
</comment>
<gene>
    <name evidence="2" type="ORF">G3I39_37700</name>
</gene>
<accession>A0A6N9VMT7</accession>
<dbReference type="Proteomes" id="UP000471648">
    <property type="component" value="Unassembled WGS sequence"/>
</dbReference>
<reference evidence="2 3" key="1">
    <citation type="submission" date="2020-01" db="EMBL/GenBank/DDBJ databases">
        <title>Insect and environment-associated Actinomycetes.</title>
        <authorList>
            <person name="Currrie C."/>
            <person name="Chevrette M."/>
            <person name="Carlson C."/>
            <person name="Stubbendieck R."/>
            <person name="Wendt-Pienkowski E."/>
        </authorList>
    </citation>
    <scope>NUCLEOTIDE SEQUENCE [LARGE SCALE GENOMIC DNA]</scope>
    <source>
        <strain evidence="2 3">SID14438</strain>
    </source>
</reference>
<evidence type="ECO:0000313" key="2">
    <source>
        <dbReference type="EMBL" id="NEB72772.1"/>
    </source>
</evidence>
<evidence type="ECO:0000256" key="1">
    <source>
        <dbReference type="SAM" id="MobiDB-lite"/>
    </source>
</evidence>
<feature type="compositionally biased region" description="Acidic residues" evidence="1">
    <location>
        <begin position="125"/>
        <end position="139"/>
    </location>
</feature>
<proteinExistence type="predicted"/>
<dbReference type="AlphaFoldDB" id="A0A6N9VMT7"/>
<feature type="non-terminal residue" evidence="2">
    <location>
        <position position="1"/>
    </location>
</feature>
<protein>
    <submittedName>
        <fullName evidence="2">LuxR family transcriptional regulator</fullName>
    </submittedName>
</protein>
<dbReference type="EMBL" id="JAAGME010001603">
    <property type="protein sequence ID" value="NEB72772.1"/>
    <property type="molecule type" value="Genomic_DNA"/>
</dbReference>
<organism evidence="2 3">
    <name type="scientific">Streptomyces microflavus</name>
    <name type="common">Streptomyces lipmanii</name>
    <dbReference type="NCBI Taxonomy" id="1919"/>
    <lineage>
        <taxon>Bacteria</taxon>
        <taxon>Bacillati</taxon>
        <taxon>Actinomycetota</taxon>
        <taxon>Actinomycetes</taxon>
        <taxon>Kitasatosporales</taxon>
        <taxon>Streptomycetaceae</taxon>
        <taxon>Streptomyces</taxon>
    </lineage>
</organism>